<feature type="region of interest" description="Disordered" evidence="1">
    <location>
        <begin position="121"/>
        <end position="159"/>
    </location>
</feature>
<sequence length="159" mass="17866">MAVDHELSQVIEPHDPELGLAGLQQAGRWYAADRPLDDPELSPEHANLAGIAALSIFIGTRDILLPDALLLHFNACTVGTTSRLQIYDGMFHNWAMKPIPEAHRARRQLIEFLAESTRAAALSEKEQTHHDRSDNRGDHRNRPTARHRELDVEADRSRG</sequence>
<organism evidence="3 4">
    <name type="scientific">Mycobacteroides abscessus MAB_030201_1075</name>
    <dbReference type="NCBI Taxonomy" id="1335410"/>
    <lineage>
        <taxon>Bacteria</taxon>
        <taxon>Bacillati</taxon>
        <taxon>Actinomycetota</taxon>
        <taxon>Actinomycetes</taxon>
        <taxon>Mycobacteriales</taxon>
        <taxon>Mycobacteriaceae</taxon>
        <taxon>Mycobacteroides</taxon>
        <taxon>Mycobacteroides abscessus</taxon>
    </lineage>
</organism>
<dbReference type="SUPFAM" id="SSF53474">
    <property type="entry name" value="alpha/beta-Hydrolases"/>
    <property type="match status" value="1"/>
</dbReference>
<evidence type="ECO:0000256" key="1">
    <source>
        <dbReference type="SAM" id="MobiDB-lite"/>
    </source>
</evidence>
<name>A0A829PR12_9MYCO</name>
<dbReference type="Proteomes" id="UP000019854">
    <property type="component" value="Unassembled WGS sequence"/>
</dbReference>
<reference evidence="3 4" key="1">
    <citation type="submission" date="2014-01" db="EMBL/GenBank/DDBJ databases">
        <authorList>
            <person name="Zelazny A."/>
            <person name="Olivier K."/>
            <person name="Sampaio E.P."/>
            <person name="Holland S.M."/>
            <person name="Tallon L.J."/>
            <person name="Sadzewicz L.K."/>
            <person name="Sengamalay N."/>
            <person name="Fraser C.M."/>
            <person name="Hine E."/>
            <person name="Shefchek K.A."/>
            <person name="Das S.P."/>
            <person name="Shallom S.J."/>
            <person name="Agrawal S."/>
            <person name="Tettelin H."/>
        </authorList>
    </citation>
    <scope>NUCLEOTIDE SEQUENCE [LARGE SCALE GENOMIC DNA]</scope>
    <source>
        <strain evidence="3 4">MAB_030201_1075</strain>
    </source>
</reference>
<evidence type="ECO:0000259" key="2">
    <source>
        <dbReference type="Pfam" id="PF07859"/>
    </source>
</evidence>
<feature type="compositionally biased region" description="Basic and acidic residues" evidence="1">
    <location>
        <begin position="123"/>
        <end position="159"/>
    </location>
</feature>
<feature type="domain" description="Alpha/beta hydrolase fold-3" evidence="2">
    <location>
        <begin position="17"/>
        <end position="95"/>
    </location>
</feature>
<dbReference type="InterPro" id="IPR029058">
    <property type="entry name" value="AB_hydrolase_fold"/>
</dbReference>
<keyword evidence="3" id="KW-0378">Hydrolase</keyword>
<accession>A0A829PR12</accession>
<evidence type="ECO:0000313" key="3">
    <source>
        <dbReference type="EMBL" id="ETZ89605.1"/>
    </source>
</evidence>
<dbReference type="InterPro" id="IPR013094">
    <property type="entry name" value="AB_hydrolase_3"/>
</dbReference>
<evidence type="ECO:0000313" key="4">
    <source>
        <dbReference type="Proteomes" id="UP000019854"/>
    </source>
</evidence>
<dbReference type="Pfam" id="PF07859">
    <property type="entry name" value="Abhydrolase_3"/>
    <property type="match status" value="1"/>
</dbReference>
<comment type="caution">
    <text evidence="3">The sequence shown here is derived from an EMBL/GenBank/DDBJ whole genome shotgun (WGS) entry which is preliminary data.</text>
</comment>
<protein>
    <submittedName>
        <fullName evidence="3">Alpha/beta hydrolase fold family protein</fullName>
    </submittedName>
</protein>
<gene>
    <name evidence="3" type="ORF">L829_3182</name>
</gene>
<dbReference type="EMBL" id="JAOX01000001">
    <property type="protein sequence ID" value="ETZ89605.1"/>
    <property type="molecule type" value="Genomic_DNA"/>
</dbReference>
<dbReference type="GO" id="GO:0016787">
    <property type="term" value="F:hydrolase activity"/>
    <property type="evidence" value="ECO:0007669"/>
    <property type="project" value="UniProtKB-KW"/>
</dbReference>
<proteinExistence type="predicted"/>
<dbReference type="Gene3D" id="3.40.50.1820">
    <property type="entry name" value="alpha/beta hydrolase"/>
    <property type="match status" value="1"/>
</dbReference>
<dbReference type="AlphaFoldDB" id="A0A829PR12"/>